<dbReference type="AlphaFoldDB" id="A0A9P0Q476"/>
<dbReference type="Gene3D" id="3.10.20.90">
    <property type="entry name" value="Phosphatidylinositol 3-kinase Catalytic Subunit, Chain A, domain 1"/>
    <property type="match status" value="1"/>
</dbReference>
<dbReference type="SUPFAM" id="SSF54236">
    <property type="entry name" value="Ubiquitin-like"/>
    <property type="match status" value="1"/>
</dbReference>
<protein>
    <recommendedName>
        <fullName evidence="1">Ubiquitin-like domain-containing protein</fullName>
    </recommendedName>
</protein>
<organism evidence="2 3">
    <name type="scientific">Acanthoscelides obtectus</name>
    <name type="common">Bean weevil</name>
    <name type="synonym">Bruchus obtectus</name>
    <dbReference type="NCBI Taxonomy" id="200917"/>
    <lineage>
        <taxon>Eukaryota</taxon>
        <taxon>Metazoa</taxon>
        <taxon>Ecdysozoa</taxon>
        <taxon>Arthropoda</taxon>
        <taxon>Hexapoda</taxon>
        <taxon>Insecta</taxon>
        <taxon>Pterygota</taxon>
        <taxon>Neoptera</taxon>
        <taxon>Endopterygota</taxon>
        <taxon>Coleoptera</taxon>
        <taxon>Polyphaga</taxon>
        <taxon>Cucujiformia</taxon>
        <taxon>Chrysomeloidea</taxon>
        <taxon>Chrysomelidae</taxon>
        <taxon>Bruchinae</taxon>
        <taxon>Bruchini</taxon>
        <taxon>Acanthoscelides</taxon>
    </lineage>
</organism>
<dbReference type="GO" id="GO:0004722">
    <property type="term" value="F:protein serine/threonine phosphatase activity"/>
    <property type="evidence" value="ECO:0007669"/>
    <property type="project" value="TreeGrafter"/>
</dbReference>
<dbReference type="GO" id="GO:0090364">
    <property type="term" value="P:regulation of proteasome assembly"/>
    <property type="evidence" value="ECO:0007669"/>
    <property type="project" value="InterPro"/>
</dbReference>
<accession>A0A9P0Q476</accession>
<dbReference type="PROSITE" id="PS50053">
    <property type="entry name" value="UBIQUITIN_2"/>
    <property type="match status" value="1"/>
</dbReference>
<evidence type="ECO:0000313" key="2">
    <source>
        <dbReference type="EMBL" id="CAH2010157.1"/>
    </source>
</evidence>
<dbReference type="InterPro" id="IPR000626">
    <property type="entry name" value="Ubiquitin-like_dom"/>
</dbReference>
<dbReference type="PANTHER" id="PTHR48493">
    <property type="entry name" value="UBIQUITIN-LIKE DOMAIN-CONTAINING CTD PHOSPHATASE 1"/>
    <property type="match status" value="1"/>
</dbReference>
<dbReference type="Proteomes" id="UP001152888">
    <property type="component" value="Unassembled WGS sequence"/>
</dbReference>
<dbReference type="SMART" id="SM00213">
    <property type="entry name" value="UBQ"/>
    <property type="match status" value="1"/>
</dbReference>
<evidence type="ECO:0000259" key="1">
    <source>
        <dbReference type="PROSITE" id="PS50053"/>
    </source>
</evidence>
<reference evidence="2" key="1">
    <citation type="submission" date="2022-03" db="EMBL/GenBank/DDBJ databases">
        <authorList>
            <person name="Sayadi A."/>
        </authorList>
    </citation>
    <scope>NUCLEOTIDE SEQUENCE</scope>
</reference>
<dbReference type="OrthoDB" id="1711508at2759"/>
<name>A0A9P0Q476_ACAOB</name>
<gene>
    <name evidence="2" type="ORF">ACAOBT_LOCUS31336</name>
</gene>
<dbReference type="GO" id="GO:0005634">
    <property type="term" value="C:nucleus"/>
    <property type="evidence" value="ECO:0007669"/>
    <property type="project" value="TreeGrafter"/>
</dbReference>
<dbReference type="InterPro" id="IPR051658">
    <property type="entry name" value="UBLCP1"/>
</dbReference>
<dbReference type="EMBL" id="CAKOFQ010007944">
    <property type="protein sequence ID" value="CAH2010157.1"/>
    <property type="molecule type" value="Genomic_DNA"/>
</dbReference>
<dbReference type="PANTHER" id="PTHR48493:SF1">
    <property type="entry name" value="UBIQUITIN-LIKE DOMAIN-CONTAINING CTD PHOSPHATASE 1"/>
    <property type="match status" value="1"/>
</dbReference>
<keyword evidence="3" id="KW-1185">Reference proteome</keyword>
<feature type="domain" description="Ubiquitin-like" evidence="1">
    <location>
        <begin position="4"/>
        <end position="81"/>
    </location>
</feature>
<dbReference type="FunFam" id="3.10.20.90:FF:000060">
    <property type="entry name" value="ubiquitin-like domain-containing CTD phosphatase 1"/>
    <property type="match status" value="1"/>
</dbReference>
<evidence type="ECO:0000313" key="3">
    <source>
        <dbReference type="Proteomes" id="UP001152888"/>
    </source>
</evidence>
<comment type="caution">
    <text evidence="2">The sequence shown here is derived from an EMBL/GenBank/DDBJ whole genome shotgun (WGS) entry which is preliminary data.</text>
</comment>
<sequence length="145" mass="16895">MENIKIILKWSGKEYNIELSESDNVVDLKNAIEKETGVRPDRQKLLNLKLKGKTPEDECKLGRLQLKENFKLMMMGSREEDIAEANTAPENMPDVVNDFDIEEDEIAIENQEVYLAKIERRIKEYNVKVLNQFRPDKKLLVSNKT</sequence>
<dbReference type="Pfam" id="PF00240">
    <property type="entry name" value="ubiquitin"/>
    <property type="match status" value="1"/>
</dbReference>
<proteinExistence type="predicted"/>
<dbReference type="InterPro" id="IPR029071">
    <property type="entry name" value="Ubiquitin-like_domsf"/>
</dbReference>